<protein>
    <submittedName>
        <fullName evidence="3">Fatty acid desaturase</fullName>
        <ecNumber evidence="3">1.14.19.-</ecNumber>
    </submittedName>
</protein>
<proteinExistence type="predicted"/>
<dbReference type="Proteomes" id="UP001152178">
    <property type="component" value="Unassembled WGS sequence"/>
</dbReference>
<feature type="transmembrane region" description="Helical" evidence="1">
    <location>
        <begin position="178"/>
        <end position="199"/>
    </location>
</feature>
<organism evidence="3 4">
    <name type="scientific">Mesorhizobium qingshengii</name>
    <dbReference type="NCBI Taxonomy" id="1165689"/>
    <lineage>
        <taxon>Bacteria</taxon>
        <taxon>Pseudomonadati</taxon>
        <taxon>Pseudomonadota</taxon>
        <taxon>Alphaproteobacteria</taxon>
        <taxon>Hyphomicrobiales</taxon>
        <taxon>Phyllobacteriaceae</taxon>
        <taxon>Mesorhizobium</taxon>
    </lineage>
</organism>
<sequence length="310" mass="35720">MRLEIRMHTPSQGQSTIRAEMDIGRRCIPQFAWPTVILGVALYAGFAAVVVLAVGKMIPLWLAIVLNSIFIYSFYTVVHEAVHGNISSRIKGRRWVDVVAGTACCAPLWLMFDHHKKSHMVHHSHTNEDDDPDIYARGSFPGWLLHRLPISLLSYFNPFTLLAECRKFGCSKSETRRSAIAFTTYTALALIVIAGGYGYELLTLWLVPWWIGQTVMLTLFTWTPHHDHHETSRYRNTRVAIWPGAELLLLGQNMHLIHHMMPAIPFYRYRKTFDDLRPILEQHDVRIEGFWPKTPQRDLSNLEPVSRIPR</sequence>
<name>A0ABT4R3L8_9HYPH</name>
<dbReference type="EMBL" id="JAPFQA010000025">
    <property type="protein sequence ID" value="MCZ8548350.1"/>
    <property type="molecule type" value="Genomic_DNA"/>
</dbReference>
<dbReference type="InterPro" id="IPR005804">
    <property type="entry name" value="FA_desaturase_dom"/>
</dbReference>
<accession>A0ABT4R3L8</accession>
<feature type="transmembrane region" description="Helical" evidence="1">
    <location>
        <begin position="94"/>
        <end position="112"/>
    </location>
</feature>
<evidence type="ECO:0000259" key="2">
    <source>
        <dbReference type="Pfam" id="PF00487"/>
    </source>
</evidence>
<feature type="transmembrane region" description="Helical" evidence="1">
    <location>
        <begin position="60"/>
        <end position="82"/>
    </location>
</feature>
<dbReference type="GO" id="GO:0016491">
    <property type="term" value="F:oxidoreductase activity"/>
    <property type="evidence" value="ECO:0007669"/>
    <property type="project" value="UniProtKB-KW"/>
</dbReference>
<feature type="transmembrane region" description="Helical" evidence="1">
    <location>
        <begin position="148"/>
        <end position="166"/>
    </location>
</feature>
<gene>
    <name evidence="3" type="ORF">OOJ09_29630</name>
</gene>
<keyword evidence="4" id="KW-1185">Reference proteome</keyword>
<dbReference type="RefSeq" id="WP_269908604.1">
    <property type="nucleotide sequence ID" value="NZ_JAPFQA010000025.1"/>
</dbReference>
<reference evidence="3" key="1">
    <citation type="submission" date="2022-11" db="EMBL/GenBank/DDBJ databases">
        <authorList>
            <person name="Coimbra C."/>
        </authorList>
    </citation>
    <scope>NUCLEOTIDE SEQUENCE</scope>
    <source>
        <strain evidence="3">Jales19</strain>
    </source>
</reference>
<evidence type="ECO:0000313" key="3">
    <source>
        <dbReference type="EMBL" id="MCZ8548350.1"/>
    </source>
</evidence>
<feature type="domain" description="Fatty acid desaturase" evidence="2">
    <location>
        <begin position="59"/>
        <end position="287"/>
    </location>
</feature>
<comment type="caution">
    <text evidence="3">The sequence shown here is derived from an EMBL/GenBank/DDBJ whole genome shotgun (WGS) entry which is preliminary data.</text>
</comment>
<evidence type="ECO:0000313" key="4">
    <source>
        <dbReference type="Proteomes" id="UP001152178"/>
    </source>
</evidence>
<dbReference type="Pfam" id="PF00487">
    <property type="entry name" value="FA_desaturase"/>
    <property type="match status" value="1"/>
</dbReference>
<dbReference type="EC" id="1.14.19.-" evidence="3"/>
<keyword evidence="1" id="KW-0812">Transmembrane</keyword>
<evidence type="ECO:0000256" key="1">
    <source>
        <dbReference type="SAM" id="Phobius"/>
    </source>
</evidence>
<keyword evidence="1" id="KW-0472">Membrane</keyword>
<keyword evidence="1" id="KW-1133">Transmembrane helix</keyword>
<feature type="transmembrane region" description="Helical" evidence="1">
    <location>
        <begin position="31"/>
        <end position="54"/>
    </location>
</feature>
<keyword evidence="3" id="KW-0560">Oxidoreductase</keyword>
<feature type="transmembrane region" description="Helical" evidence="1">
    <location>
        <begin position="205"/>
        <end position="223"/>
    </location>
</feature>